<dbReference type="InterPro" id="IPR037293">
    <property type="entry name" value="Gal_Oxidase_central_sf"/>
</dbReference>
<evidence type="ECO:0000259" key="1">
    <source>
        <dbReference type="Pfam" id="PF09118"/>
    </source>
</evidence>
<gene>
    <name evidence="2" type="ORF">DN412_19805</name>
</gene>
<dbReference type="PANTHER" id="PTHR32208">
    <property type="entry name" value="SECRETED PROTEIN-RELATED"/>
    <property type="match status" value="1"/>
</dbReference>
<dbReference type="Gene3D" id="2.130.10.80">
    <property type="entry name" value="Galactose oxidase/kelch, beta-propeller"/>
    <property type="match status" value="1"/>
</dbReference>
<dbReference type="InterPro" id="IPR013783">
    <property type="entry name" value="Ig-like_fold"/>
</dbReference>
<name>A0A370NSW7_9BURK</name>
<evidence type="ECO:0000313" key="3">
    <source>
        <dbReference type="Proteomes" id="UP000255165"/>
    </source>
</evidence>
<reference evidence="3" key="1">
    <citation type="submission" date="2018-06" db="EMBL/GenBank/DDBJ databases">
        <authorList>
            <person name="Feng T."/>
            <person name="Jeon C.O."/>
        </authorList>
    </citation>
    <scope>NUCLEOTIDE SEQUENCE [LARGE SCALE GENOMIC DNA]</scope>
    <source>
        <strain evidence="3">S23</strain>
    </source>
</reference>
<comment type="caution">
    <text evidence="2">The sequence shown here is derived from an EMBL/GenBank/DDBJ whole genome shotgun (WGS) entry which is preliminary data.</text>
</comment>
<sequence>MYQLTNLRKNLWATILGASLVAPPIGATPSINSDNDACSSAAAEARLKQRETALLGPSHAEAHAKARAYKCRVAKGLETVATPDAQVLAAARAQPGNSTGQWSAPFVIPVVGITSVLLNNGKVLFWSYEPTQYLNPNASNTGVAYIWDPVTRTGHSITPPENIWCGGQTILSDGRVYVAGGNLRYPDPNAAPGQDGFQGSLSNYTFNPVTETWTAQPNMATGRWYPTVTQLADNSAVVTSGFDQTGAGDITTVVELFTPAASMDGVGSISTISFHDPAGLYPYQQLILSGQMLQAGPGSTNTALLTPGTWSWSNIPNMLSSHYGLGNGILYTDASVTPIGQVFMIAGGAEGSTVIANNEWFDVANPDAGWRQYPQWLQARHNANTVILPDGTLFTVGGNSLTSSYDAPLFESERYNKPANDPTGSWVQMSPNTIQAAYHSSAILLPDATVLLSQDDNDPSAASTHQAQIYSPPYLFYGTRPNITNVPSTLSLGQTFSVTTSTSNIASVALVAPGAVTHGNDMHQRFIKLQYKKNGPKGLRVTLPKSSSLVPPGYYMLFIVDSLGVPSVATFVHIS</sequence>
<dbReference type="AlphaFoldDB" id="A0A370NSW7"/>
<dbReference type="Pfam" id="PF09118">
    <property type="entry name" value="GO-like_E_set"/>
    <property type="match status" value="1"/>
</dbReference>
<dbReference type="EMBL" id="QKWJ01000024">
    <property type="protein sequence ID" value="RDK08643.1"/>
    <property type="molecule type" value="Genomic_DNA"/>
</dbReference>
<dbReference type="PANTHER" id="PTHR32208:SF21">
    <property type="entry name" value="LOW QUALITY PROTEIN: ALDEHYDE OXIDASE GLOX-LIKE"/>
    <property type="match status" value="1"/>
</dbReference>
<dbReference type="InterPro" id="IPR014756">
    <property type="entry name" value="Ig_E-set"/>
</dbReference>
<dbReference type="RefSeq" id="WP_115213147.1">
    <property type="nucleotide sequence ID" value="NZ_QKWJ01000024.1"/>
</dbReference>
<dbReference type="InterPro" id="IPR015202">
    <property type="entry name" value="GO-like_E_set"/>
</dbReference>
<dbReference type="InterPro" id="IPR011043">
    <property type="entry name" value="Gal_Oxase/kelch_b-propeller"/>
</dbReference>
<dbReference type="SUPFAM" id="SSF50965">
    <property type="entry name" value="Galactose oxidase, central domain"/>
    <property type="match status" value="1"/>
</dbReference>
<feature type="domain" description="Galactose oxidase-like Early set" evidence="1">
    <location>
        <begin position="480"/>
        <end position="574"/>
    </location>
</feature>
<dbReference type="CDD" id="cd02851">
    <property type="entry name" value="E_set_GO_C"/>
    <property type="match status" value="1"/>
</dbReference>
<protein>
    <submittedName>
        <fullName evidence="2">Galactose oxidase</fullName>
    </submittedName>
</protein>
<evidence type="ECO:0000313" key="2">
    <source>
        <dbReference type="EMBL" id="RDK08643.1"/>
    </source>
</evidence>
<proteinExistence type="predicted"/>
<organism evidence="2 3">
    <name type="scientific">Cupriavidus lacunae</name>
    <dbReference type="NCBI Taxonomy" id="2666307"/>
    <lineage>
        <taxon>Bacteria</taxon>
        <taxon>Pseudomonadati</taxon>
        <taxon>Pseudomonadota</taxon>
        <taxon>Betaproteobacteria</taxon>
        <taxon>Burkholderiales</taxon>
        <taxon>Burkholderiaceae</taxon>
        <taxon>Cupriavidus</taxon>
    </lineage>
</organism>
<dbReference type="Gene3D" id="2.60.40.10">
    <property type="entry name" value="Immunoglobulins"/>
    <property type="match status" value="1"/>
</dbReference>
<dbReference type="SUPFAM" id="SSF81296">
    <property type="entry name" value="E set domains"/>
    <property type="match status" value="1"/>
</dbReference>
<accession>A0A370NSW7</accession>
<dbReference type="Proteomes" id="UP000255165">
    <property type="component" value="Unassembled WGS sequence"/>
</dbReference>
<keyword evidence="3" id="KW-1185">Reference proteome</keyword>